<evidence type="ECO:0000313" key="2">
    <source>
        <dbReference type="EMBL" id="KAJ7426633.1"/>
    </source>
</evidence>
<proteinExistence type="predicted"/>
<reference evidence="2" key="1">
    <citation type="submission" date="2019-10" db="EMBL/GenBank/DDBJ databases">
        <authorList>
            <person name="Soares A.E.R."/>
            <person name="Aleixo A."/>
            <person name="Schneider P."/>
            <person name="Miyaki C.Y."/>
            <person name="Schneider M.P."/>
            <person name="Mello C."/>
            <person name="Vasconcelos A.T.R."/>
        </authorList>
    </citation>
    <scope>NUCLEOTIDE SEQUENCE</scope>
    <source>
        <tissue evidence="2">Muscle</tissue>
    </source>
</reference>
<dbReference type="PRINTS" id="PR01345">
    <property type="entry name" value="CERVTRCPTASE"/>
</dbReference>
<sequence>MGASRRLLGWWKHWLTPSCLHPVPFFGGNSHRCLDSLQTPQGANAIFRGVAAPSPPSSCNVFLDKRCCDFWEEARFHVQIDTLVSFKLRHLDKEKAEVLNDFCASVFNGKCSSHTTEVRKSKCRDWENEDPKPTVGKDQEKAGDPGKNRPVSLIYALGKTMKKILLETVLRHMVNKEVIRNSQHNFTKGKSYLTNFITFYDGAAALLDRGRATGIIYLDSGKYLTLSRMISLSSNCHTVEGRDAIQRDLDLLERWANGNLRKFNKMKSKVLHLGPSNASHTYRVGREMIESSPVEKDLGVMVDEKT</sequence>
<protein>
    <recommendedName>
        <fullName evidence="4">Rna-directed dna polymerase from mobile element jockey-like</fullName>
    </recommendedName>
</protein>
<name>A0ABQ9DVT5_9PASS</name>
<evidence type="ECO:0000313" key="3">
    <source>
        <dbReference type="Proteomes" id="UP001145742"/>
    </source>
</evidence>
<organism evidence="2 3">
    <name type="scientific">Willisornis vidua</name>
    <name type="common">Xingu scale-backed antbird</name>
    <dbReference type="NCBI Taxonomy" id="1566151"/>
    <lineage>
        <taxon>Eukaryota</taxon>
        <taxon>Metazoa</taxon>
        <taxon>Chordata</taxon>
        <taxon>Craniata</taxon>
        <taxon>Vertebrata</taxon>
        <taxon>Euteleostomi</taxon>
        <taxon>Archelosauria</taxon>
        <taxon>Archosauria</taxon>
        <taxon>Dinosauria</taxon>
        <taxon>Saurischia</taxon>
        <taxon>Theropoda</taxon>
        <taxon>Coelurosauria</taxon>
        <taxon>Aves</taxon>
        <taxon>Neognathae</taxon>
        <taxon>Neoaves</taxon>
        <taxon>Telluraves</taxon>
        <taxon>Australaves</taxon>
        <taxon>Passeriformes</taxon>
        <taxon>Thamnophilidae</taxon>
        <taxon>Willisornis</taxon>
    </lineage>
</organism>
<dbReference type="PANTHER" id="PTHR33332">
    <property type="entry name" value="REVERSE TRANSCRIPTASE DOMAIN-CONTAINING PROTEIN"/>
    <property type="match status" value="1"/>
</dbReference>
<feature type="region of interest" description="Disordered" evidence="1">
    <location>
        <begin position="122"/>
        <end position="146"/>
    </location>
</feature>
<accession>A0ABQ9DVT5</accession>
<evidence type="ECO:0000256" key="1">
    <source>
        <dbReference type="SAM" id="MobiDB-lite"/>
    </source>
</evidence>
<comment type="caution">
    <text evidence="2">The sequence shown here is derived from an EMBL/GenBank/DDBJ whole genome shotgun (WGS) entry which is preliminary data.</text>
</comment>
<gene>
    <name evidence="2" type="ORF">WISP_14170</name>
</gene>
<keyword evidence="3" id="KW-1185">Reference proteome</keyword>
<dbReference type="EMBL" id="WHWB01032179">
    <property type="protein sequence ID" value="KAJ7426633.1"/>
    <property type="molecule type" value="Genomic_DNA"/>
</dbReference>
<evidence type="ECO:0008006" key="4">
    <source>
        <dbReference type="Google" id="ProtNLM"/>
    </source>
</evidence>
<dbReference type="Proteomes" id="UP001145742">
    <property type="component" value="Unassembled WGS sequence"/>
</dbReference>